<dbReference type="RefSeq" id="WP_005957732.1">
    <property type="nucleotide sequence ID" value="NZ_CAXOUM010000027.1"/>
</dbReference>
<dbReference type="Proteomes" id="UP000075816">
    <property type="component" value="Unassembled WGS sequence"/>
</dbReference>
<dbReference type="GO" id="GO:0016803">
    <property type="term" value="F:ether hydrolase activity"/>
    <property type="evidence" value="ECO:0007669"/>
    <property type="project" value="TreeGrafter"/>
</dbReference>
<comment type="caution">
    <text evidence="13">The sequence shown here is derived from an EMBL/GenBank/DDBJ whole genome shotgun (WGS) entry which is preliminary data.</text>
</comment>
<dbReference type="InterPro" id="IPR001347">
    <property type="entry name" value="SIS_dom"/>
</dbReference>
<evidence type="ECO:0000256" key="10">
    <source>
        <dbReference type="ARBA" id="ARBA00077905"/>
    </source>
</evidence>
<gene>
    <name evidence="12" type="primary">murQ</name>
    <name evidence="13" type="ORF">A2J07_03215</name>
</gene>
<dbReference type="AlphaFoldDB" id="A0A162JH57"/>
<dbReference type="GO" id="GO:0009254">
    <property type="term" value="P:peptidoglycan turnover"/>
    <property type="evidence" value="ECO:0007669"/>
    <property type="project" value="TreeGrafter"/>
</dbReference>
<name>A0A162JH57_9FUSO</name>
<evidence type="ECO:0000256" key="9">
    <source>
        <dbReference type="ARBA" id="ARBA00070061"/>
    </source>
</evidence>
<protein>
    <recommendedName>
        <fullName evidence="9 12">N-acetylmuramic acid 6-phosphate etherase</fullName>
        <shortName evidence="12">MurNAc-6-P etherase</shortName>
        <ecNumber evidence="8 12">4.2.1.126</ecNumber>
    </recommendedName>
    <alternativeName>
        <fullName evidence="11 12">N-acetylmuramic acid 6-phosphate hydrolase</fullName>
    </alternativeName>
    <alternativeName>
        <fullName evidence="10 12">N-acetylmuramic acid 6-phosphate lyase</fullName>
    </alternativeName>
</protein>
<dbReference type="NCBIfam" id="NF009222">
    <property type="entry name" value="PRK12570.1"/>
    <property type="match status" value="1"/>
</dbReference>
<dbReference type="KEGG" id="fnf:BSQ88_06330"/>
<dbReference type="GO" id="GO:0097173">
    <property type="term" value="P:N-acetylmuramic acid catabolic process"/>
    <property type="evidence" value="ECO:0007669"/>
    <property type="project" value="UniProtKB-UniPathway"/>
</dbReference>
<comment type="pathway">
    <text evidence="6">Cell wall biogenesis.</text>
</comment>
<comment type="similarity">
    <text evidence="7 12">Belongs to the GCKR-like family. MurNAc-6-P etherase subfamily.</text>
</comment>
<dbReference type="GO" id="GO:0097367">
    <property type="term" value="F:carbohydrate derivative binding"/>
    <property type="evidence" value="ECO:0007669"/>
    <property type="project" value="InterPro"/>
</dbReference>
<comment type="miscellaneous">
    <text evidence="12">A lyase-type mechanism (elimination/hydration) is suggested for the cleavage of the lactyl ether bond of MurNAc 6-phosphate, with the formation of an alpha,beta-unsaturated aldehyde intermediate with (E)-stereochemistry, followed by the syn addition of water to give product.</text>
</comment>
<dbReference type="FunFam" id="1.10.8.1080:FF:000001">
    <property type="entry name" value="N-acetylmuramic acid 6-phosphate etherase"/>
    <property type="match status" value="1"/>
</dbReference>
<keyword evidence="3 12" id="KW-0119">Carbohydrate metabolism</keyword>
<feature type="active site" description="Proton donor" evidence="12">
    <location>
        <position position="84"/>
    </location>
</feature>
<dbReference type="InterPro" id="IPR046348">
    <property type="entry name" value="SIS_dom_sf"/>
</dbReference>
<comment type="function">
    <text evidence="12">Specifically catalyzes the cleavage of the D-lactyl ether substituent of MurNAc 6-phosphate, producing GlcNAc 6-phosphate and D-lactate.</text>
</comment>
<evidence type="ECO:0000256" key="2">
    <source>
        <dbReference type="ARBA" id="ARBA00023239"/>
    </source>
</evidence>
<evidence type="ECO:0000256" key="1">
    <source>
        <dbReference type="ARBA" id="ARBA00011738"/>
    </source>
</evidence>
<dbReference type="GO" id="GO:0046348">
    <property type="term" value="P:amino sugar catabolic process"/>
    <property type="evidence" value="ECO:0007669"/>
    <property type="project" value="InterPro"/>
</dbReference>
<evidence type="ECO:0000256" key="12">
    <source>
        <dbReference type="HAMAP-Rule" id="MF_00068"/>
    </source>
</evidence>
<dbReference type="EMBL" id="LVEA01000001">
    <property type="protein sequence ID" value="KYL05750.1"/>
    <property type="molecule type" value="Genomic_DNA"/>
</dbReference>
<dbReference type="PROSITE" id="PS01272">
    <property type="entry name" value="GCKR"/>
    <property type="match status" value="1"/>
</dbReference>
<dbReference type="SUPFAM" id="SSF53697">
    <property type="entry name" value="SIS domain"/>
    <property type="match status" value="1"/>
</dbReference>
<dbReference type="HAMAP" id="MF_00068">
    <property type="entry name" value="MurQ"/>
    <property type="match status" value="1"/>
</dbReference>
<reference evidence="13 14" key="1">
    <citation type="submission" date="2016-03" db="EMBL/GenBank/DDBJ databases">
        <title>Comparative genomics of human isolates of Fusobacterium necrophorum.</title>
        <authorList>
            <person name="Jensen A."/>
            <person name="Bank S."/>
            <person name="Andersen P.S."/>
            <person name="Kristensen L.H."/>
            <person name="Prag J."/>
        </authorList>
    </citation>
    <scope>NUCLEOTIDE SEQUENCE [LARGE SCALE GENOMIC DNA]</scope>
    <source>
        <strain evidence="13 14">LS_1264</strain>
    </source>
</reference>
<evidence type="ECO:0000256" key="11">
    <source>
        <dbReference type="ARBA" id="ARBA00084049"/>
    </source>
</evidence>
<evidence type="ECO:0000256" key="5">
    <source>
        <dbReference type="ARBA" id="ARBA00060595"/>
    </source>
</evidence>
<dbReference type="NCBIfam" id="TIGR00274">
    <property type="entry name" value="N-acetylmuramic acid 6-phosphate etherase"/>
    <property type="match status" value="1"/>
</dbReference>
<sequence length="302" mass="32966">MIDLSKMTTEKRNPNSSNLSSLSIREAIELMNHEDYKVVDCVKEQISNIENVIQICTKALQKKGRIIYIGAGTSGRLGLLDAVECPPTFGVDYNTVVGLIAGGERAFIKAVEGAEDSKEQAVEDLKGINFSKEDVLVGIAASGRTPYVIGAINYAKEIFAEVCAVVCNKNSEISKICKNIIEVEVGPEILTGSTRLKAGTATKMVLNMISTISMVNIGKVYKNYMVDVKTSNQKLMLRAKNIVKEVTGCSEEEANFVLEKSEGSAKIAIVMLLFNCDVNKAKEKLEKVNGRIQDLKGSDHYD</sequence>
<dbReference type="NCBIfam" id="NF003915">
    <property type="entry name" value="PRK05441.1"/>
    <property type="match status" value="1"/>
</dbReference>
<organism evidence="13 14">
    <name type="scientific">Fusobacterium necrophorum subsp. funduliforme</name>
    <dbReference type="NCBI Taxonomy" id="143387"/>
    <lineage>
        <taxon>Bacteria</taxon>
        <taxon>Fusobacteriati</taxon>
        <taxon>Fusobacteriota</taxon>
        <taxon>Fusobacteriia</taxon>
        <taxon>Fusobacteriales</taxon>
        <taxon>Fusobacteriaceae</taxon>
        <taxon>Fusobacterium</taxon>
    </lineage>
</organism>
<dbReference type="UniPathway" id="UPA00342"/>
<dbReference type="InterPro" id="IPR005486">
    <property type="entry name" value="Glucokinase_regulatory_CS"/>
</dbReference>
<dbReference type="EC" id="4.2.1.126" evidence="8 12"/>
<feature type="active site" evidence="12">
    <location>
        <position position="115"/>
    </location>
</feature>
<dbReference type="PROSITE" id="PS51464">
    <property type="entry name" value="SIS"/>
    <property type="match status" value="1"/>
</dbReference>
<evidence type="ECO:0000256" key="4">
    <source>
        <dbReference type="ARBA" id="ARBA00051747"/>
    </source>
</evidence>
<dbReference type="eggNOG" id="COG2103">
    <property type="taxonomic scope" value="Bacteria"/>
</dbReference>
<comment type="pathway">
    <text evidence="5">Amino-sugar metabolism; 1,6-anhydro-N-acetylmuramate degradation.</text>
</comment>
<keyword evidence="2 12" id="KW-0456">Lyase</keyword>
<dbReference type="PANTHER" id="PTHR10088:SF4">
    <property type="entry name" value="GLUCOKINASE REGULATORY PROTEIN"/>
    <property type="match status" value="1"/>
</dbReference>
<dbReference type="PANTHER" id="PTHR10088">
    <property type="entry name" value="GLUCOKINASE REGULATORY PROTEIN"/>
    <property type="match status" value="1"/>
</dbReference>
<dbReference type="Pfam" id="PF20741">
    <property type="entry name" value="GKRP-like_C"/>
    <property type="match status" value="1"/>
</dbReference>
<dbReference type="GO" id="GO:0016835">
    <property type="term" value="F:carbon-oxygen lyase activity"/>
    <property type="evidence" value="ECO:0007669"/>
    <property type="project" value="UniProtKB-UniRule"/>
</dbReference>
<dbReference type="Gene3D" id="3.40.50.10490">
    <property type="entry name" value="Glucose-6-phosphate isomerase like protein, domain 1"/>
    <property type="match status" value="1"/>
</dbReference>
<evidence type="ECO:0000256" key="7">
    <source>
        <dbReference type="ARBA" id="ARBA00061234"/>
    </source>
</evidence>
<evidence type="ECO:0000313" key="13">
    <source>
        <dbReference type="EMBL" id="KYL05750.1"/>
    </source>
</evidence>
<comment type="subunit">
    <text evidence="1 12">Homodimer.</text>
</comment>
<dbReference type="Gene3D" id="1.10.8.1080">
    <property type="match status" value="1"/>
</dbReference>
<comment type="catalytic activity">
    <reaction evidence="4 12">
        <text>N-acetyl-D-muramate 6-phosphate + H2O = N-acetyl-D-glucosamine 6-phosphate + (R)-lactate</text>
        <dbReference type="Rhea" id="RHEA:26410"/>
        <dbReference type="ChEBI" id="CHEBI:15377"/>
        <dbReference type="ChEBI" id="CHEBI:16004"/>
        <dbReference type="ChEBI" id="CHEBI:57513"/>
        <dbReference type="ChEBI" id="CHEBI:58722"/>
        <dbReference type="EC" id="4.2.1.126"/>
    </reaction>
</comment>
<dbReference type="FunFam" id="3.40.50.10490:FF:000014">
    <property type="entry name" value="N-acetylmuramic acid 6-phosphate etherase"/>
    <property type="match status" value="1"/>
</dbReference>
<dbReference type="InterPro" id="IPR040190">
    <property type="entry name" value="MURQ/GCKR"/>
</dbReference>
<dbReference type="InterPro" id="IPR005488">
    <property type="entry name" value="Etherase_MurQ"/>
</dbReference>
<dbReference type="Pfam" id="PF22645">
    <property type="entry name" value="GKRP_SIS_N"/>
    <property type="match status" value="1"/>
</dbReference>
<evidence type="ECO:0000313" key="14">
    <source>
        <dbReference type="Proteomes" id="UP000075816"/>
    </source>
</evidence>
<accession>A0A162JH57</accession>
<evidence type="ECO:0000256" key="3">
    <source>
        <dbReference type="ARBA" id="ARBA00023277"/>
    </source>
</evidence>
<evidence type="ECO:0000256" key="8">
    <source>
        <dbReference type="ARBA" id="ARBA00067056"/>
    </source>
</evidence>
<comment type="pathway">
    <text evidence="12">Amino-sugar metabolism; N-acetylmuramate degradation.</text>
</comment>
<dbReference type="CDD" id="cd05007">
    <property type="entry name" value="SIS_Etherase"/>
    <property type="match status" value="1"/>
</dbReference>
<evidence type="ECO:0000256" key="6">
    <source>
        <dbReference type="ARBA" id="ARBA00060672"/>
    </source>
</evidence>
<proteinExistence type="inferred from homology"/>